<dbReference type="OrthoDB" id="6400421at2"/>
<gene>
    <name evidence="1" type="ORF">FRZ00_12255</name>
</gene>
<keyword evidence="2" id="KW-1185">Reference proteome</keyword>
<evidence type="ECO:0000313" key="2">
    <source>
        <dbReference type="Proteomes" id="UP000327000"/>
    </source>
</evidence>
<reference evidence="1 2" key="1">
    <citation type="journal article" date="2019" name="Microb. Cell Fact.">
        <title>Exploring novel herbicidin analogues by transcriptional regulator overexpression and MS/MS molecular networking.</title>
        <authorList>
            <person name="Shi Y."/>
            <person name="Gu R."/>
            <person name="Li Y."/>
            <person name="Wang X."/>
            <person name="Ren W."/>
            <person name="Li X."/>
            <person name="Wang L."/>
            <person name="Xie Y."/>
            <person name="Hong B."/>
        </authorList>
    </citation>
    <scope>NUCLEOTIDE SEQUENCE [LARGE SCALE GENOMIC DNA]</scope>
    <source>
        <strain evidence="1 2">US-43</strain>
    </source>
</reference>
<sequence>MHLRRVHDERLPARTRRSDLRSCLVHFAPYGFRATYHHLTLSARIPGNVEHDPTALIRAADELHAARRLWLAHVRDRAADRRADKALGRRHEPTGDAWRAAHGWRAWRRGWNNIAFCPDPVVHPTAPLPAVIEHVVRWTPPADGTHPPTCRACGEPGDDGYGPAPGGGSPPTVCGRCGVRGL</sequence>
<dbReference type="AlphaFoldDB" id="A0A5N5WAU8"/>
<dbReference type="Proteomes" id="UP000327000">
    <property type="component" value="Unassembled WGS sequence"/>
</dbReference>
<dbReference type="EMBL" id="VOKX01000018">
    <property type="protein sequence ID" value="KAB7846995.1"/>
    <property type="molecule type" value="Genomic_DNA"/>
</dbReference>
<protein>
    <submittedName>
        <fullName evidence="1">Uncharacterized protein</fullName>
    </submittedName>
</protein>
<name>A0A5N5WAU8_STRMB</name>
<organism evidence="1 2">
    <name type="scientific">Streptomyces mobaraensis</name>
    <name type="common">Streptoverticillium mobaraense</name>
    <dbReference type="NCBI Taxonomy" id="35621"/>
    <lineage>
        <taxon>Bacteria</taxon>
        <taxon>Bacillati</taxon>
        <taxon>Actinomycetota</taxon>
        <taxon>Actinomycetes</taxon>
        <taxon>Kitasatosporales</taxon>
        <taxon>Streptomycetaceae</taxon>
        <taxon>Streptomyces</taxon>
    </lineage>
</organism>
<evidence type="ECO:0000313" key="1">
    <source>
        <dbReference type="EMBL" id="KAB7846995.1"/>
    </source>
</evidence>
<comment type="caution">
    <text evidence="1">The sequence shown here is derived from an EMBL/GenBank/DDBJ whole genome shotgun (WGS) entry which is preliminary data.</text>
</comment>
<proteinExistence type="predicted"/>
<accession>A0A5N5WAU8</accession>